<feature type="region of interest" description="Disordered" evidence="1">
    <location>
        <begin position="1"/>
        <end position="162"/>
    </location>
</feature>
<dbReference type="GO" id="GO:0016853">
    <property type="term" value="F:isomerase activity"/>
    <property type="evidence" value="ECO:0007669"/>
    <property type="project" value="UniProtKB-KW"/>
</dbReference>
<organism evidence="2">
    <name type="scientific">uncultured Frankineae bacterium</name>
    <dbReference type="NCBI Taxonomy" id="437475"/>
    <lineage>
        <taxon>Bacteria</taxon>
        <taxon>Bacillati</taxon>
        <taxon>Actinomycetota</taxon>
        <taxon>Actinomycetes</taxon>
        <taxon>Frankiales</taxon>
        <taxon>environmental samples</taxon>
    </lineage>
</organism>
<reference evidence="2" key="1">
    <citation type="submission" date="2020-02" db="EMBL/GenBank/DDBJ databases">
        <authorList>
            <person name="Meier V. D."/>
        </authorList>
    </citation>
    <scope>NUCLEOTIDE SEQUENCE</scope>
    <source>
        <strain evidence="2">AVDCRST_MAG07</strain>
    </source>
</reference>
<feature type="non-terminal residue" evidence="2">
    <location>
        <position position="162"/>
    </location>
</feature>
<name>A0A6J4L8I3_9ACTN</name>
<dbReference type="EMBL" id="CADCUB010000083">
    <property type="protein sequence ID" value="CAA9326674.1"/>
    <property type="molecule type" value="Genomic_DNA"/>
</dbReference>
<dbReference type="AlphaFoldDB" id="A0A6J4L8I3"/>
<feature type="compositionally biased region" description="Pro residues" evidence="1">
    <location>
        <begin position="153"/>
        <end position="162"/>
    </location>
</feature>
<feature type="non-terminal residue" evidence="2">
    <location>
        <position position="1"/>
    </location>
</feature>
<protein>
    <submittedName>
        <fullName evidence="2">Predicted mannose-6-phosphate isomerase</fullName>
    </submittedName>
</protein>
<sequence length="162" mass="17079">DGAGSTRRGRRLADAGRPGRTARRAGRQHPSDTGHVTGGGGRRPYRSRRPVGRHRDDRPGRAHGRPPPRPVGERHLRGARAGPDAVGRPAGVRGGGRGGLVRVRPAVGAAPGDQRLRRRAAALRPGAQRPVARRRRARHRGRRAAGRGRGGGPAPPGPRAAL</sequence>
<feature type="compositionally biased region" description="Low complexity" evidence="1">
    <location>
        <begin position="100"/>
        <end position="112"/>
    </location>
</feature>
<gene>
    <name evidence="2" type="ORF">AVDCRST_MAG07-1548</name>
</gene>
<keyword evidence="2" id="KW-0413">Isomerase</keyword>
<evidence type="ECO:0000256" key="1">
    <source>
        <dbReference type="SAM" id="MobiDB-lite"/>
    </source>
</evidence>
<feature type="compositionally biased region" description="Basic residues" evidence="1">
    <location>
        <begin position="43"/>
        <end position="52"/>
    </location>
</feature>
<proteinExistence type="predicted"/>
<evidence type="ECO:0000313" key="2">
    <source>
        <dbReference type="EMBL" id="CAA9326674.1"/>
    </source>
</evidence>
<feature type="compositionally biased region" description="Basic residues" evidence="1">
    <location>
        <begin position="131"/>
        <end position="146"/>
    </location>
</feature>
<accession>A0A6J4L8I3</accession>